<accession>A0A0D0QII8</accession>
<evidence type="ECO:0000313" key="2">
    <source>
        <dbReference type="EMBL" id="KIQ70883.1"/>
    </source>
</evidence>
<evidence type="ECO:0000313" key="3">
    <source>
        <dbReference type="Proteomes" id="UP000035100"/>
    </source>
</evidence>
<gene>
    <name evidence="2" type="ORF">Wenmar_00257</name>
</gene>
<organism evidence="2 3">
    <name type="scientific">Wenxinia marina DSM 24838</name>
    <dbReference type="NCBI Taxonomy" id="1123501"/>
    <lineage>
        <taxon>Bacteria</taxon>
        <taxon>Pseudomonadati</taxon>
        <taxon>Pseudomonadota</taxon>
        <taxon>Alphaproteobacteria</taxon>
        <taxon>Rhodobacterales</taxon>
        <taxon>Roseobacteraceae</taxon>
        <taxon>Wenxinia</taxon>
    </lineage>
</organism>
<sequence>MRRLAVAAAFVAAPALAQDAVEPAWTVFVDDDAACYAVSAPTGSVNTRNGEEVEVSRGVTRLVVAWRPAEGVEGQVSFTGGYPFDPESTVALEAGGQTFDLAVDGEWAWPSSEEADDVLISALRGIAEVDLVGVSARGTTTRDTFSMVGFGRGRGRGGAALRGLGRETSRA</sequence>
<dbReference type="RefSeq" id="WP_254657700.1">
    <property type="nucleotide sequence ID" value="NZ_KN848371.1"/>
</dbReference>
<name>A0A0D0QII8_9RHOB</name>
<dbReference type="Proteomes" id="UP000035100">
    <property type="component" value="Unassembled WGS sequence"/>
</dbReference>
<reference evidence="2 3" key="1">
    <citation type="submission" date="2013-01" db="EMBL/GenBank/DDBJ databases">
        <authorList>
            <person name="Fiebig A."/>
            <person name="Goeker M."/>
            <person name="Klenk H.-P.P."/>
        </authorList>
    </citation>
    <scope>NUCLEOTIDE SEQUENCE [LARGE SCALE GENOMIC DNA]</scope>
    <source>
        <strain evidence="2 3">DSM 24838</strain>
    </source>
</reference>
<protein>
    <submittedName>
        <fullName evidence="2">Uncharacterized protein</fullName>
    </submittedName>
</protein>
<evidence type="ECO:0000256" key="1">
    <source>
        <dbReference type="SAM" id="SignalP"/>
    </source>
</evidence>
<dbReference type="AlphaFoldDB" id="A0A0D0QII8"/>
<dbReference type="STRING" id="1123501.Wenmar_00257"/>
<proteinExistence type="predicted"/>
<feature type="chain" id="PRO_5002219653" evidence="1">
    <location>
        <begin position="18"/>
        <end position="171"/>
    </location>
</feature>
<feature type="signal peptide" evidence="1">
    <location>
        <begin position="1"/>
        <end position="17"/>
    </location>
</feature>
<comment type="caution">
    <text evidence="2">The sequence shown here is derived from an EMBL/GenBank/DDBJ whole genome shotgun (WGS) entry which is preliminary data.</text>
</comment>
<dbReference type="eggNOG" id="COG5342">
    <property type="taxonomic scope" value="Bacteria"/>
</dbReference>
<dbReference type="EMBL" id="AONG01000003">
    <property type="protein sequence ID" value="KIQ70883.1"/>
    <property type="molecule type" value="Genomic_DNA"/>
</dbReference>
<keyword evidence="3" id="KW-1185">Reference proteome</keyword>
<keyword evidence="1" id="KW-0732">Signal</keyword>